<dbReference type="EMBL" id="REGN01008513">
    <property type="protein sequence ID" value="RNA03414.1"/>
    <property type="molecule type" value="Genomic_DNA"/>
</dbReference>
<accession>A0A3M7PWT3</accession>
<protein>
    <submittedName>
        <fullName evidence="1">Uncharacterized protein</fullName>
    </submittedName>
</protein>
<evidence type="ECO:0000313" key="2">
    <source>
        <dbReference type="Proteomes" id="UP000276133"/>
    </source>
</evidence>
<dbReference type="AlphaFoldDB" id="A0A3M7PWT3"/>
<sequence>MCQDADRIGAHTTYKLTWLNIPILTSGTTDKDKSYQPFGILNNWGHVQNVIMIIYYDTKIICILFFSS</sequence>
<proteinExistence type="predicted"/>
<comment type="caution">
    <text evidence="1">The sequence shown here is derived from an EMBL/GenBank/DDBJ whole genome shotgun (WGS) entry which is preliminary data.</text>
</comment>
<organism evidence="1 2">
    <name type="scientific">Brachionus plicatilis</name>
    <name type="common">Marine rotifer</name>
    <name type="synonym">Brachionus muelleri</name>
    <dbReference type="NCBI Taxonomy" id="10195"/>
    <lineage>
        <taxon>Eukaryota</taxon>
        <taxon>Metazoa</taxon>
        <taxon>Spiralia</taxon>
        <taxon>Gnathifera</taxon>
        <taxon>Rotifera</taxon>
        <taxon>Eurotatoria</taxon>
        <taxon>Monogononta</taxon>
        <taxon>Pseudotrocha</taxon>
        <taxon>Ploima</taxon>
        <taxon>Brachionidae</taxon>
        <taxon>Brachionus</taxon>
    </lineage>
</organism>
<gene>
    <name evidence="1" type="ORF">BpHYR1_048569</name>
</gene>
<reference evidence="1 2" key="1">
    <citation type="journal article" date="2018" name="Sci. Rep.">
        <title>Genomic signatures of local adaptation to the degree of environmental predictability in rotifers.</title>
        <authorList>
            <person name="Franch-Gras L."/>
            <person name="Hahn C."/>
            <person name="Garcia-Roger E.M."/>
            <person name="Carmona M.J."/>
            <person name="Serra M."/>
            <person name="Gomez A."/>
        </authorList>
    </citation>
    <scope>NUCLEOTIDE SEQUENCE [LARGE SCALE GENOMIC DNA]</scope>
    <source>
        <strain evidence="1">HYR1</strain>
    </source>
</reference>
<dbReference type="Proteomes" id="UP000276133">
    <property type="component" value="Unassembled WGS sequence"/>
</dbReference>
<keyword evidence="2" id="KW-1185">Reference proteome</keyword>
<name>A0A3M7PWT3_BRAPC</name>
<evidence type="ECO:0000313" key="1">
    <source>
        <dbReference type="EMBL" id="RNA03414.1"/>
    </source>
</evidence>